<evidence type="ECO:0000313" key="2">
    <source>
        <dbReference type="EMBL" id="AFM26872.1"/>
    </source>
</evidence>
<accession>I4CBD1</accession>
<dbReference type="KEGG" id="dti:Desti_4236"/>
<dbReference type="HOGENOM" id="CLU_2272885_0_0_7"/>
<feature type="transmembrane region" description="Helical" evidence="1">
    <location>
        <begin position="6"/>
        <end position="26"/>
    </location>
</feature>
<keyword evidence="3" id="KW-1185">Reference proteome</keyword>
<proteinExistence type="predicted"/>
<protein>
    <submittedName>
        <fullName evidence="2">Uncharacterized protein</fullName>
    </submittedName>
</protein>
<dbReference type="RefSeq" id="WP_014811992.1">
    <property type="nucleotide sequence ID" value="NC_018025.1"/>
</dbReference>
<reference evidence="3" key="1">
    <citation type="submission" date="2012-06" db="EMBL/GenBank/DDBJ databases">
        <title>Complete sequence of chromosome of Desulfomonile tiedjei DSM 6799.</title>
        <authorList>
            <person name="Lucas S."/>
            <person name="Copeland A."/>
            <person name="Lapidus A."/>
            <person name="Glavina del Rio T."/>
            <person name="Dalin E."/>
            <person name="Tice H."/>
            <person name="Bruce D."/>
            <person name="Goodwin L."/>
            <person name="Pitluck S."/>
            <person name="Peters L."/>
            <person name="Ovchinnikova G."/>
            <person name="Zeytun A."/>
            <person name="Lu M."/>
            <person name="Kyrpides N."/>
            <person name="Mavromatis K."/>
            <person name="Ivanova N."/>
            <person name="Brettin T."/>
            <person name="Detter J.C."/>
            <person name="Han C."/>
            <person name="Larimer F."/>
            <person name="Land M."/>
            <person name="Hauser L."/>
            <person name="Markowitz V."/>
            <person name="Cheng J.-F."/>
            <person name="Hugenholtz P."/>
            <person name="Woyke T."/>
            <person name="Wu D."/>
            <person name="Spring S."/>
            <person name="Schroeder M."/>
            <person name="Brambilla E."/>
            <person name="Klenk H.-P."/>
            <person name="Eisen J.A."/>
        </authorList>
    </citation>
    <scope>NUCLEOTIDE SEQUENCE [LARGE SCALE GENOMIC DNA]</scope>
    <source>
        <strain evidence="3">ATCC 49306 / DSM 6799 / DCB-1</strain>
    </source>
</reference>
<evidence type="ECO:0000313" key="3">
    <source>
        <dbReference type="Proteomes" id="UP000006055"/>
    </source>
</evidence>
<keyword evidence="1" id="KW-1133">Transmembrane helix</keyword>
<dbReference type="Proteomes" id="UP000006055">
    <property type="component" value="Chromosome"/>
</dbReference>
<keyword evidence="1" id="KW-0812">Transmembrane</keyword>
<dbReference type="STRING" id="706587.Desti_4236"/>
<organism evidence="2 3">
    <name type="scientific">Desulfomonile tiedjei (strain ATCC 49306 / DSM 6799 / DCB-1)</name>
    <dbReference type="NCBI Taxonomy" id="706587"/>
    <lineage>
        <taxon>Bacteria</taxon>
        <taxon>Pseudomonadati</taxon>
        <taxon>Thermodesulfobacteriota</taxon>
        <taxon>Desulfomonilia</taxon>
        <taxon>Desulfomonilales</taxon>
        <taxon>Desulfomonilaceae</taxon>
        <taxon>Desulfomonile</taxon>
    </lineage>
</organism>
<dbReference type="EMBL" id="CP003360">
    <property type="protein sequence ID" value="AFM26872.1"/>
    <property type="molecule type" value="Genomic_DNA"/>
</dbReference>
<sequence length="102" mass="11230">MMIEEVVYILVGASIILSGISFVLALKVRLGRRLRDASDKSKSQLDNQTNRSLIGRVSVIGMKSQWTVQSSLSLQTDEFVSALEKEGRFGNACLPNTCCPRP</sequence>
<gene>
    <name evidence="2" type="ordered locus">Desti_4236</name>
</gene>
<dbReference type="AlphaFoldDB" id="I4CBD1"/>
<name>I4CBD1_DESTA</name>
<keyword evidence="1" id="KW-0472">Membrane</keyword>
<evidence type="ECO:0000256" key="1">
    <source>
        <dbReference type="SAM" id="Phobius"/>
    </source>
</evidence>